<proteinExistence type="predicted"/>
<comment type="caution">
    <text evidence="1">The sequence shown here is derived from an EMBL/GenBank/DDBJ whole genome shotgun (WGS) entry which is preliminary data.</text>
</comment>
<reference evidence="1" key="1">
    <citation type="journal article" date="2023" name="G3 (Bethesda)">
        <title>Whole genome assemblies of Zophobas morio and Tenebrio molitor.</title>
        <authorList>
            <person name="Kaur S."/>
            <person name="Stinson S.A."/>
            <person name="diCenzo G.C."/>
        </authorList>
    </citation>
    <scope>NUCLEOTIDE SEQUENCE</scope>
    <source>
        <strain evidence="1">QUZm001</strain>
    </source>
</reference>
<evidence type="ECO:0000313" key="2">
    <source>
        <dbReference type="Proteomes" id="UP001168821"/>
    </source>
</evidence>
<organism evidence="1 2">
    <name type="scientific">Zophobas morio</name>
    <dbReference type="NCBI Taxonomy" id="2755281"/>
    <lineage>
        <taxon>Eukaryota</taxon>
        <taxon>Metazoa</taxon>
        <taxon>Ecdysozoa</taxon>
        <taxon>Arthropoda</taxon>
        <taxon>Hexapoda</taxon>
        <taxon>Insecta</taxon>
        <taxon>Pterygota</taxon>
        <taxon>Neoptera</taxon>
        <taxon>Endopterygota</taxon>
        <taxon>Coleoptera</taxon>
        <taxon>Polyphaga</taxon>
        <taxon>Cucujiformia</taxon>
        <taxon>Tenebrionidae</taxon>
        <taxon>Zophobas</taxon>
    </lineage>
</organism>
<dbReference type="AlphaFoldDB" id="A0AA38IFB5"/>
<dbReference type="Proteomes" id="UP001168821">
    <property type="component" value="Unassembled WGS sequence"/>
</dbReference>
<gene>
    <name evidence="1" type="ORF">Zmor_013390</name>
</gene>
<dbReference type="EMBL" id="JALNTZ010000004">
    <property type="protein sequence ID" value="KAJ3654183.1"/>
    <property type="molecule type" value="Genomic_DNA"/>
</dbReference>
<name>A0AA38IFB5_9CUCU</name>
<protein>
    <submittedName>
        <fullName evidence="1">Uncharacterized protein</fullName>
    </submittedName>
</protein>
<keyword evidence="2" id="KW-1185">Reference proteome</keyword>
<accession>A0AA38IFB5</accession>
<sequence length="214" mass="24393">MSCQRRKEAVFVYPTNVSKSIHQDKTNIIHNHWSTTKIEPNMHHFAKIARSVIHTVPKTCPLFLFTSFDFPYSSGHQDHSKTSLRRLITENCGKGVWAGEESLARGAHYHVVGATSGSSGMKYQHWRLANLLEVCDLLHTSDAPATSRPPYCFDVKQGTMWRRRRTSAAEWTFERFPPFVGKPNGRTTHPLSLCLDEKNPWATYVRGCPGRQKP</sequence>
<evidence type="ECO:0000313" key="1">
    <source>
        <dbReference type="EMBL" id="KAJ3654183.1"/>
    </source>
</evidence>